<gene>
    <name evidence="1" type="ordered locus">Metme_2496</name>
</gene>
<keyword evidence="2" id="KW-1185">Reference proteome</keyword>
<evidence type="ECO:0000313" key="1">
    <source>
        <dbReference type="EMBL" id="AEG00888.1"/>
    </source>
</evidence>
<dbReference type="HOGENOM" id="CLU_1341976_0_0_6"/>
<dbReference type="AlphaFoldDB" id="F9ZWP1"/>
<dbReference type="eggNOG" id="ENOG502ZFCV">
    <property type="taxonomic scope" value="Bacteria"/>
</dbReference>
<dbReference type="Proteomes" id="UP000008888">
    <property type="component" value="Chromosome"/>
</dbReference>
<organism evidence="1 2">
    <name type="scientific">Methylomonas methanica (strain DSM 25384 / MC09)</name>
    <dbReference type="NCBI Taxonomy" id="857087"/>
    <lineage>
        <taxon>Bacteria</taxon>
        <taxon>Pseudomonadati</taxon>
        <taxon>Pseudomonadota</taxon>
        <taxon>Gammaproteobacteria</taxon>
        <taxon>Methylococcales</taxon>
        <taxon>Methylococcaceae</taxon>
        <taxon>Methylomonas</taxon>
    </lineage>
</organism>
<protein>
    <submittedName>
        <fullName evidence="1">Uncharacterized protein</fullName>
    </submittedName>
</protein>
<dbReference type="OrthoDB" id="7062108at2"/>
<dbReference type="KEGG" id="mmt:Metme_2496"/>
<dbReference type="RefSeq" id="WP_013819124.1">
    <property type="nucleotide sequence ID" value="NC_015572.1"/>
</dbReference>
<accession>F9ZWP1</accession>
<reference key="2">
    <citation type="submission" date="2011-05" db="EMBL/GenBank/DDBJ databases">
        <title>Complete genome sequence of the aerobic marine methanotroph Methylomonas methanica MC09.</title>
        <authorList>
            <person name="Boden R."/>
            <person name="Cunliffe M."/>
            <person name="Scanlan J."/>
            <person name="Moussard H."/>
            <person name="Kits K.D."/>
            <person name="Klotz M."/>
            <person name="Jetten M."/>
            <person name="Vuilleumier S."/>
            <person name="Han J."/>
            <person name="Peters L."/>
            <person name="Mikhailova N."/>
            <person name="Teshima H."/>
            <person name="Tapia R."/>
            <person name="Kyrpides N."/>
            <person name="Ivanova N."/>
            <person name="Pagani I."/>
            <person name="Cheng J.-F."/>
            <person name="Goodwin L."/>
            <person name="Han C."/>
            <person name="Hauser L."/>
            <person name="Land M."/>
            <person name="Lapidus A."/>
            <person name="Lucas S."/>
            <person name="Pitluck S."/>
            <person name="Woyke T."/>
            <person name="Stein L.Y."/>
            <person name="Murrell C."/>
        </authorList>
    </citation>
    <scope>NUCLEOTIDE SEQUENCE</scope>
    <source>
        <strain>MC09</strain>
    </source>
</reference>
<dbReference type="EMBL" id="CP002738">
    <property type="protein sequence ID" value="AEG00888.1"/>
    <property type="molecule type" value="Genomic_DNA"/>
</dbReference>
<name>F9ZWP1_METMM</name>
<reference evidence="2" key="3">
    <citation type="submission" date="2011-05" db="EMBL/GenBank/DDBJ databases">
        <title>Complete sequence of Methylomonas methanica MC09.</title>
        <authorList>
            <consortium name="US DOE Joint Genome Institute"/>
            <person name="Lucas S."/>
            <person name="Han J."/>
            <person name="Lapidus A."/>
            <person name="Cheng J.-F."/>
            <person name="Goodwin L."/>
            <person name="Pitluck S."/>
            <person name="Peters L."/>
            <person name="Mikhailova N."/>
            <person name="Teshima H."/>
            <person name="Han C."/>
            <person name="Tapia R."/>
            <person name="Land M."/>
            <person name="Hauser L."/>
            <person name="Kyrpides N."/>
            <person name="Ivanova N."/>
            <person name="Pagani I."/>
            <person name="Stein L."/>
            <person name="Woyke T."/>
        </authorList>
    </citation>
    <scope>NUCLEOTIDE SEQUENCE [LARGE SCALE GENOMIC DNA]</scope>
    <source>
        <strain evidence="2">MC09</strain>
    </source>
</reference>
<proteinExistence type="predicted"/>
<sequence length="204" mass="23887">MENEITFPEDRFVVYEKLAKVNFAFLTEKYGFCLSNIEKIDSRYIVLRYLSERVFVTLYYGSPSFELDFIIGRIGIEDKHNNEGFTSGDLVFLSDNRKWASYKLYSAHSYENLCKCLPKLAELLESYGASCLEGDASPYEKMLFEKKRKINQWCSEQELKQSKKSASIAWENRDYSKFIEIIEPVINALSPSEKKKLEYARKHL</sequence>
<reference evidence="1 2" key="1">
    <citation type="journal article" date="2011" name="J. Bacteriol.">
        <title>Complete Genome Sequence of the Aerobic Marine Methanotroph Methylomonas methanica MC09.</title>
        <authorList>
            <person name="Boden R."/>
            <person name="Cunliffe M."/>
            <person name="Scanlan J."/>
            <person name="Moussard H."/>
            <person name="Kits K.D."/>
            <person name="Klotz M.G."/>
            <person name="Jetten M.S."/>
            <person name="Vuilleumier S."/>
            <person name="Han J."/>
            <person name="Peters L."/>
            <person name="Mikhailova N."/>
            <person name="Teshima H."/>
            <person name="Tapia R."/>
            <person name="Kyrpides N."/>
            <person name="Ivanova N."/>
            <person name="Pagani I."/>
            <person name="Cheng J.F."/>
            <person name="Goodwin L."/>
            <person name="Han C."/>
            <person name="Hauser L."/>
            <person name="Land M.L."/>
            <person name="Lapidus A."/>
            <person name="Lucas S."/>
            <person name="Pitluck S."/>
            <person name="Woyke T."/>
            <person name="Stein L."/>
            <person name="Murrell J.C."/>
        </authorList>
    </citation>
    <scope>NUCLEOTIDE SEQUENCE [LARGE SCALE GENOMIC DNA]</scope>
    <source>
        <strain evidence="1 2">MC09</strain>
    </source>
</reference>
<evidence type="ECO:0000313" key="2">
    <source>
        <dbReference type="Proteomes" id="UP000008888"/>
    </source>
</evidence>